<accession>A0ABM5ZZF8</accession>
<keyword evidence="1" id="KW-0812">Transmembrane</keyword>
<dbReference type="RefSeq" id="WP_062845105.1">
    <property type="nucleotide sequence ID" value="NZ_CP014945.1"/>
</dbReference>
<evidence type="ECO:0000313" key="2">
    <source>
        <dbReference type="EMBL" id="AMT97559.1"/>
    </source>
</evidence>
<feature type="transmembrane region" description="Helical" evidence="1">
    <location>
        <begin position="12"/>
        <end position="30"/>
    </location>
</feature>
<evidence type="ECO:0000256" key="1">
    <source>
        <dbReference type="SAM" id="Phobius"/>
    </source>
</evidence>
<keyword evidence="3" id="KW-1185">Reference proteome</keyword>
<keyword evidence="1" id="KW-1133">Transmembrane helix</keyword>
<proteinExistence type="predicted"/>
<feature type="transmembrane region" description="Helical" evidence="1">
    <location>
        <begin position="139"/>
        <end position="160"/>
    </location>
</feature>
<keyword evidence="1" id="KW-0472">Membrane</keyword>
<dbReference type="Proteomes" id="UP000076104">
    <property type="component" value="Chromosome"/>
</dbReference>
<dbReference type="GeneID" id="33060537"/>
<sequence>MEPDITKIVTTLLGLGKFGVISTAFLIFLYKINDITSFHQYITSRKSKALKEALDAGIVTGRSADYLKESLENSLYKRFEGISWDKPFREKLLKLRVDSNGKLTMKMFKRADIFIITIDGNPVISISCIEKLFLNFLKITGFLMLMISAALVLIMSFWFSGITDLNDVIFKLKAYVILLLLMIFSAMFSLREAQSLKFALEIDKELARNSQYQSQIEVCNFPALYSSLIMNIKQIWKSTKTFFTG</sequence>
<organism evidence="2 3">
    <name type="scientific">Psychrobacter alimentarius</name>
    <dbReference type="NCBI Taxonomy" id="261164"/>
    <lineage>
        <taxon>Bacteria</taxon>
        <taxon>Pseudomonadati</taxon>
        <taxon>Pseudomonadota</taxon>
        <taxon>Gammaproteobacteria</taxon>
        <taxon>Moraxellales</taxon>
        <taxon>Moraxellaceae</taxon>
        <taxon>Psychrobacter</taxon>
    </lineage>
</organism>
<reference evidence="2 3" key="1">
    <citation type="submission" date="2016-03" db="EMBL/GenBank/DDBJ databases">
        <title>Genome sequencing of Psychrobacter alimentarius PAMC 27889.</title>
        <authorList>
            <person name="Lee J."/>
            <person name="Kim O.-S."/>
        </authorList>
    </citation>
    <scope>NUCLEOTIDE SEQUENCE [LARGE SCALE GENOMIC DNA]</scope>
    <source>
        <strain evidence="2 3">PAMC 27889</strain>
    </source>
</reference>
<gene>
    <name evidence="2" type="ORF">A3K91_1968</name>
</gene>
<name>A0ABM5ZZF8_9GAMM</name>
<evidence type="ECO:0000313" key="3">
    <source>
        <dbReference type="Proteomes" id="UP000076104"/>
    </source>
</evidence>
<protein>
    <submittedName>
        <fullName evidence="2">Uncharacterized protein</fullName>
    </submittedName>
</protein>
<feature type="transmembrane region" description="Helical" evidence="1">
    <location>
        <begin position="172"/>
        <end position="190"/>
    </location>
</feature>
<dbReference type="EMBL" id="CP014945">
    <property type="protein sequence ID" value="AMT97559.1"/>
    <property type="molecule type" value="Genomic_DNA"/>
</dbReference>